<name>A0ABT1IKJ0_9PSEU</name>
<dbReference type="Gene3D" id="6.10.140.1330">
    <property type="match status" value="1"/>
</dbReference>
<dbReference type="InterPro" id="IPR006153">
    <property type="entry name" value="Cation/H_exchanger_TM"/>
</dbReference>
<keyword evidence="10" id="KW-0050">Antiport</keyword>
<feature type="transmembrane region" description="Helical" evidence="10">
    <location>
        <begin position="225"/>
        <end position="242"/>
    </location>
</feature>
<evidence type="ECO:0000256" key="4">
    <source>
        <dbReference type="ARBA" id="ARBA00022692"/>
    </source>
</evidence>
<proteinExistence type="inferred from homology"/>
<evidence type="ECO:0000313" key="12">
    <source>
        <dbReference type="EMBL" id="MCP2273163.1"/>
    </source>
</evidence>
<dbReference type="NCBIfam" id="TIGR00831">
    <property type="entry name" value="a_cpa1"/>
    <property type="match status" value="1"/>
</dbReference>
<comment type="similarity">
    <text evidence="10">Belongs to the monovalent cation:proton antiporter 1 (CPA1) transporter (TC 2.A.36) family.</text>
</comment>
<dbReference type="RefSeq" id="WP_253890262.1">
    <property type="nucleotide sequence ID" value="NZ_BAAAVB010000019.1"/>
</dbReference>
<keyword evidence="2 10" id="KW-0813">Transport</keyword>
<dbReference type="InterPro" id="IPR018422">
    <property type="entry name" value="Cation/H_exchanger_CPA1"/>
</dbReference>
<reference evidence="12 13" key="1">
    <citation type="submission" date="2022-06" db="EMBL/GenBank/DDBJ databases">
        <title>Genomic Encyclopedia of Archaeal and Bacterial Type Strains, Phase II (KMG-II): from individual species to whole genera.</title>
        <authorList>
            <person name="Goeker M."/>
        </authorList>
    </citation>
    <scope>NUCLEOTIDE SEQUENCE [LARGE SCALE GENOMIC DNA]</scope>
    <source>
        <strain evidence="12 13">DSM 44255</strain>
    </source>
</reference>
<feature type="transmembrane region" description="Helical" evidence="10">
    <location>
        <begin position="67"/>
        <end position="86"/>
    </location>
</feature>
<evidence type="ECO:0000256" key="6">
    <source>
        <dbReference type="ARBA" id="ARBA00023053"/>
    </source>
</evidence>
<keyword evidence="9 10" id="KW-0739">Sodium transport</keyword>
<evidence type="ECO:0000256" key="8">
    <source>
        <dbReference type="ARBA" id="ARBA00023136"/>
    </source>
</evidence>
<accession>A0ABT1IKJ0</accession>
<keyword evidence="6 10" id="KW-0915">Sodium</keyword>
<dbReference type="PANTHER" id="PTHR10110:SF86">
    <property type="entry name" value="SODIUM_HYDROGEN EXCHANGER 7"/>
    <property type="match status" value="1"/>
</dbReference>
<organism evidence="12 13">
    <name type="scientific">Actinokineospora diospyrosa</name>
    <dbReference type="NCBI Taxonomy" id="103728"/>
    <lineage>
        <taxon>Bacteria</taxon>
        <taxon>Bacillati</taxon>
        <taxon>Actinomycetota</taxon>
        <taxon>Actinomycetes</taxon>
        <taxon>Pseudonocardiales</taxon>
        <taxon>Pseudonocardiaceae</taxon>
        <taxon>Actinokineospora</taxon>
    </lineage>
</organism>
<evidence type="ECO:0000256" key="5">
    <source>
        <dbReference type="ARBA" id="ARBA00022989"/>
    </source>
</evidence>
<keyword evidence="5 10" id="KW-1133">Transmembrane helix</keyword>
<dbReference type="Proteomes" id="UP001205185">
    <property type="component" value="Unassembled WGS sequence"/>
</dbReference>
<feature type="transmembrane region" description="Helical" evidence="10">
    <location>
        <begin position="16"/>
        <end position="34"/>
    </location>
</feature>
<comment type="subcellular location">
    <subcellularLocation>
        <location evidence="1 10">Cell membrane</location>
        <topology evidence="1 10">Multi-pass membrane protein</topology>
    </subcellularLocation>
</comment>
<feature type="transmembrane region" description="Helical" evidence="10">
    <location>
        <begin position="248"/>
        <end position="270"/>
    </location>
</feature>
<sequence>MRLLAWAILAHEDEEAGVELLLLFAGSLAVAAVARRVDWPAPLLLVAVGLAVSFVPGVPDFQLNPELVLVLVLAPLLYSAALDSSYLDIKANIRPIGLLAVGLVLVSTAVVGVVAHMVLPDLPLASALVLGAVVAPPDAVAAVSIGRKLGLPRRSMTLLTGESLGNDATALTAFKVAVAAATGVAAFSWTDGIVTLLVTSIGGVLVGLVLGVVIHKIRLRLGDGVLESALGMLVPFGAYLLAEELHTSGVLAVVAAGLYLGHNATAAGYATRLQETAVWKSVDVLLESLVFALIGLQVRSIVSAVHLDAALLLASAAVLVAVIVVRFVWVFPAAHVPRWLFPHIRRREPQPGWRSLTVISWAGMRGVVSLAAAAAIPLDMPGRDVVLLLTFVVTVGTLLVQGTTLPVVIRWLKVRAEDGQDRVLAEAQVQSSAARAAVDRLDELVDDDVPEHMARKLRALAEHRGNAVWERLGRQEQENPAAAFRRLRRGMLAAEREVFVAARDRGEIDDEILRRVQRELDFEEAALDRE</sequence>
<dbReference type="Pfam" id="PF00999">
    <property type="entry name" value="Na_H_Exchanger"/>
    <property type="match status" value="1"/>
</dbReference>
<evidence type="ECO:0000313" key="13">
    <source>
        <dbReference type="Proteomes" id="UP001205185"/>
    </source>
</evidence>
<keyword evidence="3 10" id="KW-1003">Cell membrane</keyword>
<evidence type="ECO:0000259" key="11">
    <source>
        <dbReference type="Pfam" id="PF00999"/>
    </source>
</evidence>
<keyword evidence="13" id="KW-1185">Reference proteome</keyword>
<keyword evidence="8 10" id="KW-0472">Membrane</keyword>
<dbReference type="PANTHER" id="PTHR10110">
    <property type="entry name" value="SODIUM/HYDROGEN EXCHANGER"/>
    <property type="match status" value="1"/>
</dbReference>
<dbReference type="EMBL" id="JAMTCO010000015">
    <property type="protein sequence ID" value="MCP2273163.1"/>
    <property type="molecule type" value="Genomic_DNA"/>
</dbReference>
<dbReference type="InterPro" id="IPR004705">
    <property type="entry name" value="Cation/H_exchanger_CPA1_bac"/>
</dbReference>
<evidence type="ECO:0000256" key="2">
    <source>
        <dbReference type="ARBA" id="ARBA00022448"/>
    </source>
</evidence>
<feature type="transmembrane region" description="Helical" evidence="10">
    <location>
        <begin position="193"/>
        <end position="213"/>
    </location>
</feature>
<feature type="transmembrane region" description="Helical" evidence="10">
    <location>
        <begin position="310"/>
        <end position="334"/>
    </location>
</feature>
<feature type="transmembrane region" description="Helical" evidence="10">
    <location>
        <begin position="98"/>
        <end position="119"/>
    </location>
</feature>
<keyword evidence="4 10" id="KW-0812">Transmembrane</keyword>
<feature type="transmembrane region" description="Helical" evidence="10">
    <location>
        <begin position="388"/>
        <end position="412"/>
    </location>
</feature>
<comment type="caution">
    <text evidence="12">The sequence shown here is derived from an EMBL/GenBank/DDBJ whole genome shotgun (WGS) entry which is preliminary data.</text>
</comment>
<evidence type="ECO:0000256" key="9">
    <source>
        <dbReference type="ARBA" id="ARBA00023201"/>
    </source>
</evidence>
<protein>
    <submittedName>
        <fullName evidence="12">Sodium/proton antiporter, CPA1 family</fullName>
    </submittedName>
</protein>
<feature type="domain" description="Cation/H+ exchanger transmembrane" evidence="11">
    <location>
        <begin position="30"/>
        <end position="411"/>
    </location>
</feature>
<feature type="transmembrane region" description="Helical" evidence="10">
    <location>
        <begin position="355"/>
        <end position="376"/>
    </location>
</feature>
<comment type="function">
    <text evidence="10">Na(+)/H(+) antiporter that extrudes sodium in exchange for external protons.</text>
</comment>
<keyword evidence="7 10" id="KW-0406">Ion transport</keyword>
<evidence type="ECO:0000256" key="7">
    <source>
        <dbReference type="ARBA" id="ARBA00023065"/>
    </source>
</evidence>
<gene>
    <name evidence="12" type="ORF">LV75_005689</name>
</gene>
<evidence type="ECO:0000256" key="10">
    <source>
        <dbReference type="RuleBase" id="RU366002"/>
    </source>
</evidence>
<evidence type="ECO:0000256" key="3">
    <source>
        <dbReference type="ARBA" id="ARBA00022475"/>
    </source>
</evidence>
<feature type="transmembrane region" description="Helical" evidence="10">
    <location>
        <begin position="277"/>
        <end position="298"/>
    </location>
</feature>
<feature type="transmembrane region" description="Helical" evidence="10">
    <location>
        <begin position="41"/>
        <end position="61"/>
    </location>
</feature>
<evidence type="ECO:0000256" key="1">
    <source>
        <dbReference type="ARBA" id="ARBA00004651"/>
    </source>
</evidence>